<feature type="transmembrane region" description="Helical" evidence="1">
    <location>
        <begin position="91"/>
        <end position="111"/>
    </location>
</feature>
<keyword evidence="1" id="KW-0812">Transmembrane</keyword>
<dbReference type="AlphaFoldDB" id="A0A8H7XVV4"/>
<feature type="transmembrane region" description="Helical" evidence="1">
    <location>
        <begin position="57"/>
        <end position="79"/>
    </location>
</feature>
<protein>
    <submittedName>
        <fullName evidence="3">Uncharacterized protein</fullName>
    </submittedName>
</protein>
<organism evidence="3">
    <name type="scientific">Psilocybe cubensis</name>
    <name type="common">Psychedelic mushroom</name>
    <name type="synonym">Stropharia cubensis</name>
    <dbReference type="NCBI Taxonomy" id="181762"/>
    <lineage>
        <taxon>Eukaryota</taxon>
        <taxon>Fungi</taxon>
        <taxon>Dikarya</taxon>
        <taxon>Basidiomycota</taxon>
        <taxon>Agaricomycotina</taxon>
        <taxon>Agaricomycetes</taxon>
        <taxon>Agaricomycetidae</taxon>
        <taxon>Agaricales</taxon>
        <taxon>Agaricineae</taxon>
        <taxon>Strophariaceae</taxon>
        <taxon>Psilocybe</taxon>
    </lineage>
</organism>
<evidence type="ECO:0000313" key="3">
    <source>
        <dbReference type="EMBL" id="KAG5167783.1"/>
    </source>
</evidence>
<evidence type="ECO:0000313" key="2">
    <source>
        <dbReference type="EMBL" id="KAG5161690.1"/>
    </source>
</evidence>
<gene>
    <name evidence="3" type="ORF">JR316_006374</name>
    <name evidence="2" type="ORF">JR316_013445</name>
</gene>
<reference evidence="3" key="1">
    <citation type="submission" date="2021-02" db="EMBL/GenBank/DDBJ databases">
        <title>Psilocybe cubensis genome.</title>
        <authorList>
            <person name="Mckernan K.J."/>
            <person name="Crawford S."/>
            <person name="Trippe A."/>
            <person name="Kane L.T."/>
            <person name="Mclaughlin S."/>
        </authorList>
    </citation>
    <scope>NUCLEOTIDE SEQUENCE [LARGE SCALE GENOMIC DNA]</scope>
    <source>
        <strain evidence="3">MGC-MH-2018</strain>
    </source>
</reference>
<accession>A0A8H7XVV4</accession>
<dbReference type="EMBL" id="JAFIQS010000029">
    <property type="protein sequence ID" value="KAG5161690.1"/>
    <property type="molecule type" value="Genomic_DNA"/>
</dbReference>
<feature type="transmembrane region" description="Helical" evidence="1">
    <location>
        <begin position="131"/>
        <end position="154"/>
    </location>
</feature>
<keyword evidence="1" id="KW-0472">Membrane</keyword>
<evidence type="ECO:0000256" key="1">
    <source>
        <dbReference type="SAM" id="Phobius"/>
    </source>
</evidence>
<proteinExistence type="predicted"/>
<feature type="transmembrane region" description="Helical" evidence="1">
    <location>
        <begin position="213"/>
        <end position="233"/>
    </location>
</feature>
<name>A0A8H7XVV4_PSICU</name>
<comment type="caution">
    <text evidence="3">The sequence shown here is derived from an EMBL/GenBank/DDBJ whole genome shotgun (WGS) entry which is preliminary data.</text>
</comment>
<feature type="transmembrane region" description="Helical" evidence="1">
    <location>
        <begin position="175"/>
        <end position="201"/>
    </location>
</feature>
<keyword evidence="1" id="KW-1133">Transmembrane helix</keyword>
<dbReference type="EMBL" id="JAFIQS010000006">
    <property type="protein sequence ID" value="KAG5167783.1"/>
    <property type="molecule type" value="Genomic_DNA"/>
</dbReference>
<feature type="transmembrane region" description="Helical" evidence="1">
    <location>
        <begin position="9"/>
        <end position="31"/>
    </location>
</feature>
<sequence length="310" mass="34625">MSLKSTGHIVISAISVLYFLCFLDCLLQWYFLNFLIVSNGDTRESIFNWIIVGGKRWMWVLNNFLFYCLFVVSDVLLIWRCYHVWGKSWRIIVVPSFLLVVECGLSFAITLLDGINSSMSSDAKFRLCHSITSALLFASLATTVSTTFAIGYRIHHYVKEMGHRFTSERKLNNIIVMLLESAALYSILLIVYAVMAVVPSFNTAGSPVLQASYYVRAILTGMAPTILVARLALTASSRPATVAAAISHISGLQFDGPTRWCSWGTRSDNLCNARPIISPVSIENEEQLNSTGEFWRAKSIDDVPSKISHV</sequence>